<evidence type="ECO:0000313" key="4">
    <source>
        <dbReference type="Proteomes" id="UP000695562"/>
    </source>
</evidence>
<dbReference type="Gene3D" id="2.160.20.80">
    <property type="entry name" value="E3 ubiquitin-protein ligase SopA"/>
    <property type="match status" value="1"/>
</dbReference>
<dbReference type="InterPro" id="IPR000210">
    <property type="entry name" value="BTB/POZ_dom"/>
</dbReference>
<feature type="compositionally biased region" description="Polar residues" evidence="1">
    <location>
        <begin position="271"/>
        <end position="281"/>
    </location>
</feature>
<reference evidence="3" key="1">
    <citation type="submission" date="2020-01" db="EMBL/GenBank/DDBJ databases">
        <title>Development of genomics and gene disruption for Polysphondylium violaceum indicates a role for the polyketide synthase stlB in stalk morphogenesis.</title>
        <authorList>
            <person name="Narita B."/>
            <person name="Kawabe Y."/>
            <person name="Kin K."/>
            <person name="Saito T."/>
            <person name="Gibbs R."/>
            <person name="Kuspa A."/>
            <person name="Muzny D."/>
            <person name="Queller D."/>
            <person name="Richards S."/>
            <person name="Strassman J."/>
            <person name="Sucgang R."/>
            <person name="Worley K."/>
            <person name="Schaap P."/>
        </authorList>
    </citation>
    <scope>NUCLEOTIDE SEQUENCE</scope>
    <source>
        <strain evidence="3">QSvi11</strain>
    </source>
</reference>
<feature type="compositionally biased region" description="Low complexity" evidence="1">
    <location>
        <begin position="21"/>
        <end position="36"/>
    </location>
</feature>
<sequence length="655" mass="72436">MNSRSDTTTHSDELTNHQQESNSNSNSNKTTATNSTPQRRYSNLLHRSATGLEENNSNYIAAAAAAELNSNIDRIIYNSNHQKSLTSSNNQYQLSHTSSFLDSLEYSSFTNTEAGCVTPAILKDDDQGDFSDTESSASVNSVSLLKVKQQQQQRTSSPISVKSRGEYSSSEDERTELVVRKISSRAPKISNRTASNLSLVSDFSSFDDDVMMQNLNRIVSETNPEQIKEYNELFSNLTIKEKSPIKVQQQQQQQQNASTILVAQNSPKINAFTTPDVSTPTSSSSISNIDGSSSCGSSNNSSLINTPTLGKPIQPPPYQDDMNKINLNIPNPQHQQQQNNTINNNSPTIIINNHKVDKSTPVNFNVGGTLFATSIRTVAVYPIGLLFKIVELQIELVLKEEIIFIDRNPVYFALILDFLRTGKYISPTSGSQINTKGLLQEAEFFRIEPLVQLIQNESELTRTDIIKMINKCYDYPRLRGLWLCRVNLSGLDLTCVNAEYSNLSECLFNSSLLLKANMVGCKLEKSSFKHSNISNANLSKAIISQSVLSHMMATELIAHGTDFSGSKLSGSVFSRSDFTGCNFRNAILDGCDFTNCNLSDADFSGSSLDEKTNFSGSNLKGAKFENSNLSVAKNKKSWKKTKKSSLRNKIQIPHI</sequence>
<feature type="region of interest" description="Disordered" evidence="1">
    <location>
        <begin position="144"/>
        <end position="174"/>
    </location>
</feature>
<proteinExistence type="predicted"/>
<organism evidence="3 4">
    <name type="scientific">Polysphondylium violaceum</name>
    <dbReference type="NCBI Taxonomy" id="133409"/>
    <lineage>
        <taxon>Eukaryota</taxon>
        <taxon>Amoebozoa</taxon>
        <taxon>Evosea</taxon>
        <taxon>Eumycetozoa</taxon>
        <taxon>Dictyostelia</taxon>
        <taxon>Dictyosteliales</taxon>
        <taxon>Dictyosteliaceae</taxon>
        <taxon>Polysphondylium</taxon>
    </lineage>
</organism>
<dbReference type="GO" id="GO:0051260">
    <property type="term" value="P:protein homooligomerization"/>
    <property type="evidence" value="ECO:0007669"/>
    <property type="project" value="InterPro"/>
</dbReference>
<feature type="region of interest" description="Disordered" evidence="1">
    <location>
        <begin position="271"/>
        <end position="301"/>
    </location>
</feature>
<evidence type="ECO:0000256" key="1">
    <source>
        <dbReference type="SAM" id="MobiDB-lite"/>
    </source>
</evidence>
<keyword evidence="4" id="KW-1185">Reference proteome</keyword>
<evidence type="ECO:0000259" key="2">
    <source>
        <dbReference type="SMART" id="SM00225"/>
    </source>
</evidence>
<dbReference type="SUPFAM" id="SSF54695">
    <property type="entry name" value="POZ domain"/>
    <property type="match status" value="1"/>
</dbReference>
<dbReference type="InterPro" id="IPR051082">
    <property type="entry name" value="Pentapeptide-BTB/POZ_domain"/>
</dbReference>
<dbReference type="SMART" id="SM00225">
    <property type="entry name" value="BTB"/>
    <property type="match status" value="1"/>
</dbReference>
<dbReference type="Gene3D" id="3.30.710.10">
    <property type="entry name" value="Potassium Channel Kv1.1, Chain A"/>
    <property type="match status" value="1"/>
</dbReference>
<dbReference type="PANTHER" id="PTHR14136:SF25">
    <property type="entry name" value="BTB_POZ DOMAIN-CONTAINING PROTEIN"/>
    <property type="match status" value="1"/>
</dbReference>
<dbReference type="Pfam" id="PF00805">
    <property type="entry name" value="Pentapeptide"/>
    <property type="match status" value="3"/>
</dbReference>
<dbReference type="InterPro" id="IPR011333">
    <property type="entry name" value="SKP1/BTB/POZ_sf"/>
</dbReference>
<gene>
    <name evidence="3" type="ORF">CYY_002357</name>
</gene>
<dbReference type="CDD" id="cd18316">
    <property type="entry name" value="BTB_POZ_KCTD-like"/>
    <property type="match status" value="1"/>
</dbReference>
<feature type="domain" description="BTB" evidence="2">
    <location>
        <begin position="360"/>
        <end position="462"/>
    </location>
</feature>
<dbReference type="Pfam" id="PF02214">
    <property type="entry name" value="BTB_2"/>
    <property type="match status" value="1"/>
</dbReference>
<feature type="region of interest" description="Disordered" evidence="1">
    <location>
        <begin position="1"/>
        <end position="41"/>
    </location>
</feature>
<dbReference type="EMBL" id="AJWJ01000064">
    <property type="protein sequence ID" value="KAF2076351.1"/>
    <property type="molecule type" value="Genomic_DNA"/>
</dbReference>
<feature type="compositionally biased region" description="Low complexity" evidence="1">
    <location>
        <begin position="282"/>
        <end position="301"/>
    </location>
</feature>
<dbReference type="InterPro" id="IPR001646">
    <property type="entry name" value="5peptide_repeat"/>
</dbReference>
<name>A0A8J4UV86_9MYCE</name>
<comment type="caution">
    <text evidence="3">The sequence shown here is derived from an EMBL/GenBank/DDBJ whole genome shotgun (WGS) entry which is preliminary data.</text>
</comment>
<dbReference type="OrthoDB" id="1244179at2759"/>
<protein>
    <recommendedName>
        <fullName evidence="2">BTB domain-containing protein</fullName>
    </recommendedName>
</protein>
<dbReference type="InterPro" id="IPR003131">
    <property type="entry name" value="T1-type_BTB"/>
</dbReference>
<dbReference type="PANTHER" id="PTHR14136">
    <property type="entry name" value="BTB_POZ DOMAIN-CONTAINING PROTEIN KCTD9"/>
    <property type="match status" value="1"/>
</dbReference>
<accession>A0A8J4UV86</accession>
<dbReference type="AlphaFoldDB" id="A0A8J4UV86"/>
<evidence type="ECO:0000313" key="3">
    <source>
        <dbReference type="EMBL" id="KAF2076351.1"/>
    </source>
</evidence>
<dbReference type="SUPFAM" id="SSF141571">
    <property type="entry name" value="Pentapeptide repeat-like"/>
    <property type="match status" value="1"/>
</dbReference>
<dbReference type="Proteomes" id="UP000695562">
    <property type="component" value="Unassembled WGS sequence"/>
</dbReference>
<feature type="compositionally biased region" description="Low complexity" evidence="1">
    <location>
        <begin position="144"/>
        <end position="153"/>
    </location>
</feature>